<proteinExistence type="predicted"/>
<accession>A0ABT1TJJ7</accession>
<dbReference type="Proteomes" id="UP001524499">
    <property type="component" value="Unassembled WGS sequence"/>
</dbReference>
<feature type="domain" description="Lysozyme inhibitor LprI-like N-terminal" evidence="2">
    <location>
        <begin position="26"/>
        <end position="123"/>
    </location>
</feature>
<name>A0ABT1TJJ7_9GAMM</name>
<dbReference type="InterPro" id="IPR009739">
    <property type="entry name" value="LprI-like_N"/>
</dbReference>
<dbReference type="Pfam" id="PF07007">
    <property type="entry name" value="LprI"/>
    <property type="match status" value="1"/>
</dbReference>
<organism evidence="3 4">
    <name type="scientific">Methylomonas subterranea</name>
    <dbReference type="NCBI Taxonomy" id="2952225"/>
    <lineage>
        <taxon>Bacteria</taxon>
        <taxon>Pseudomonadati</taxon>
        <taxon>Pseudomonadota</taxon>
        <taxon>Gammaproteobacteria</taxon>
        <taxon>Methylococcales</taxon>
        <taxon>Methylococcaceae</taxon>
        <taxon>Methylomonas</taxon>
    </lineage>
</organism>
<keyword evidence="1" id="KW-0732">Signal</keyword>
<keyword evidence="4" id="KW-1185">Reference proteome</keyword>
<comment type="caution">
    <text evidence="3">The sequence shown here is derived from an EMBL/GenBank/DDBJ whole genome shotgun (WGS) entry which is preliminary data.</text>
</comment>
<gene>
    <name evidence="3" type="ORF">NP590_16180</name>
</gene>
<evidence type="ECO:0000313" key="3">
    <source>
        <dbReference type="EMBL" id="MCQ8105651.1"/>
    </source>
</evidence>
<dbReference type="Gene3D" id="1.20.1270.180">
    <property type="match status" value="1"/>
</dbReference>
<protein>
    <submittedName>
        <fullName evidence="3">DUF1311 domain-containing protein</fullName>
    </submittedName>
</protein>
<evidence type="ECO:0000313" key="4">
    <source>
        <dbReference type="Proteomes" id="UP001524499"/>
    </source>
</evidence>
<sequence>MPDMRLPLILLLCSALVMASEDKQTCPDNADTQQRISQCADSDNQAADRELNQIYQAVIKQHAGDKTFTDNLKLAQRAWLKWRDAEMAAIYPHAAEAGYYGSAFNACWASQLASLTRERSRQLRKWLDGVEEGELCSGSLPFKASP</sequence>
<evidence type="ECO:0000259" key="2">
    <source>
        <dbReference type="Pfam" id="PF07007"/>
    </source>
</evidence>
<dbReference type="EMBL" id="JANIBJ010000034">
    <property type="protein sequence ID" value="MCQ8105651.1"/>
    <property type="molecule type" value="Genomic_DNA"/>
</dbReference>
<dbReference type="RefSeq" id="WP_256603662.1">
    <property type="nucleotide sequence ID" value="NZ_JANIBJ010000034.1"/>
</dbReference>
<evidence type="ECO:0000256" key="1">
    <source>
        <dbReference type="SAM" id="SignalP"/>
    </source>
</evidence>
<feature type="chain" id="PRO_5047293523" evidence="1">
    <location>
        <begin position="20"/>
        <end position="146"/>
    </location>
</feature>
<reference evidence="3 4" key="1">
    <citation type="submission" date="2022-07" db="EMBL/GenBank/DDBJ databases">
        <title>Methylomonas rivi sp. nov., Methylomonas rosea sp. nov., Methylomonas aureus sp. nov. and Methylomonas subterranea sp. nov., four novel methanotrophs isolated from a freshwater creek and the deep terrestrial subsurface.</title>
        <authorList>
            <person name="Abin C."/>
            <person name="Sankaranarayanan K."/>
            <person name="Garner C."/>
            <person name="Sindelar R."/>
            <person name="Kotary K."/>
            <person name="Garner R."/>
            <person name="Barclay S."/>
            <person name="Lawson P."/>
            <person name="Krumholz L."/>
        </authorList>
    </citation>
    <scope>NUCLEOTIDE SEQUENCE [LARGE SCALE GENOMIC DNA]</scope>
    <source>
        <strain evidence="3 4">SURF-2</strain>
    </source>
</reference>
<feature type="signal peptide" evidence="1">
    <location>
        <begin position="1"/>
        <end position="19"/>
    </location>
</feature>